<feature type="non-terminal residue" evidence="4">
    <location>
        <position position="1"/>
    </location>
</feature>
<feature type="compositionally biased region" description="Basic and acidic residues" evidence="2">
    <location>
        <begin position="666"/>
        <end position="683"/>
    </location>
</feature>
<dbReference type="OrthoDB" id="5575722at2759"/>
<sequence>MSSSTATSSHVRTRSLRVPASISTKPVNTPSHQAPTGPSNISLFLTNLRLLNLDLREDWPGITSVTFSTKDALQNQKKRIQCVEWALYHLFAIWDPEETHNKLQPFFPPLEPLQSLNLRTALFRCLDQAKKNGVLGRDTVLRKTMLDECKGERLEEVLAVFSNLVLQKQVREETQQYEPLARQLALEKFSYTGERTVLSSLILAHKASLSNHLRGKEQTKARYRDFGELLALNQRRVTRRHEQLKEATEVRGAQDNISQREIAALQEKARTNWSGNDEWLENLLHGESTGAKDGLLATNFDRVWNYVEGGRVGELEAKDNAGLLQQLESRVRDQEERLARWQAFGEILSKGNIKSSSQAGESSAPKKNQIDLGFTTHQGLQLGRASSDGDLKPTRTTRLADYVRLVESMRADLTNVGKPKVQDIRKPRKSHVPDLPLPKLVLPDEPVLLPITSQDHPKEVDETAEEDWSSASSETELSPIHSYATRSTSQTPLSEPPTVHQESGKASQIVDIPRESSRNRTMPTRLRVPKNKLVDEPSKHMDRRSPPLKPVAQLNPIVKLEPPPPPPQTESEILADDILNSMSAASPSPKKVRRTLSLAERTRMSMAHVSFAPDPQDNFEGFSDIPNLPARPAAPKTVSKPTSETDDKYAGLIERTRKSMVNFEATQKKAQIERRRSVKEAEKKQRKSSFFPKVEEEPPITPSLETAELFEGDPDYESVFKSRPKIKTSPAVSPAKTWEREELYEDDEPLLIRGMTAH</sequence>
<keyword evidence="5" id="KW-1185">Reference proteome</keyword>
<protein>
    <recommendedName>
        <fullName evidence="3">HAUS augmin-like complex subunit 6 N-terminal domain-containing protein</fullName>
    </recommendedName>
</protein>
<evidence type="ECO:0000256" key="1">
    <source>
        <dbReference type="SAM" id="Coils"/>
    </source>
</evidence>
<feature type="region of interest" description="Disordered" evidence="2">
    <location>
        <begin position="660"/>
        <end position="703"/>
    </location>
</feature>
<dbReference type="EMBL" id="NCSJ02000083">
    <property type="protein sequence ID" value="RFU31116.1"/>
    <property type="molecule type" value="Genomic_DNA"/>
</dbReference>
<evidence type="ECO:0000313" key="5">
    <source>
        <dbReference type="Proteomes" id="UP000258309"/>
    </source>
</evidence>
<name>A0A3E2HCI1_SCYLI</name>
<feature type="domain" description="HAUS augmin-like complex subunit 6 N-terminal" evidence="3">
    <location>
        <begin position="44"/>
        <end position="274"/>
    </location>
</feature>
<accession>A0A3E2HCI1</accession>
<evidence type="ECO:0000313" key="4">
    <source>
        <dbReference type="EMBL" id="RFU31116.1"/>
    </source>
</evidence>
<dbReference type="InterPro" id="IPR028163">
    <property type="entry name" value="HAUS_6_N"/>
</dbReference>
<keyword evidence="1" id="KW-0175">Coiled coil</keyword>
<dbReference type="Pfam" id="PF14661">
    <property type="entry name" value="HAUS6_N"/>
    <property type="match status" value="1"/>
</dbReference>
<dbReference type="STRING" id="5539.A0A3E2HCI1"/>
<feature type="compositionally biased region" description="Polar residues" evidence="2">
    <location>
        <begin position="484"/>
        <end position="493"/>
    </location>
</feature>
<feature type="coiled-coil region" evidence="1">
    <location>
        <begin position="317"/>
        <end position="344"/>
    </location>
</feature>
<reference evidence="4 5" key="1">
    <citation type="submission" date="2018-05" db="EMBL/GenBank/DDBJ databases">
        <title>Draft genome sequence of Scytalidium lignicola DSM 105466, a ubiquitous saprotrophic fungus.</title>
        <authorList>
            <person name="Buettner E."/>
            <person name="Gebauer A.M."/>
            <person name="Hofrichter M."/>
            <person name="Liers C."/>
            <person name="Kellner H."/>
        </authorList>
    </citation>
    <scope>NUCLEOTIDE SEQUENCE [LARGE SCALE GENOMIC DNA]</scope>
    <source>
        <strain evidence="4 5">DSM 105466</strain>
    </source>
</reference>
<evidence type="ECO:0000259" key="3">
    <source>
        <dbReference type="Pfam" id="PF14661"/>
    </source>
</evidence>
<dbReference type="AlphaFoldDB" id="A0A3E2HCI1"/>
<feature type="region of interest" description="Disordered" evidence="2">
    <location>
        <begin position="451"/>
        <end position="571"/>
    </location>
</feature>
<feature type="compositionally biased region" description="Basic and acidic residues" evidence="2">
    <location>
        <begin position="532"/>
        <end position="545"/>
    </location>
</feature>
<feature type="compositionally biased region" description="Polar residues" evidence="2">
    <location>
        <begin position="1"/>
        <end position="10"/>
    </location>
</feature>
<feature type="compositionally biased region" description="Polar residues" evidence="2">
    <location>
        <begin position="21"/>
        <end position="36"/>
    </location>
</feature>
<feature type="region of interest" description="Disordered" evidence="2">
    <location>
        <begin position="607"/>
        <end position="648"/>
    </location>
</feature>
<proteinExistence type="predicted"/>
<feature type="region of interest" description="Disordered" evidence="2">
    <location>
        <begin position="1"/>
        <end position="36"/>
    </location>
</feature>
<comment type="caution">
    <text evidence="4">The sequence shown here is derived from an EMBL/GenBank/DDBJ whole genome shotgun (WGS) entry which is preliminary data.</text>
</comment>
<evidence type="ECO:0000256" key="2">
    <source>
        <dbReference type="SAM" id="MobiDB-lite"/>
    </source>
</evidence>
<dbReference type="OMA" id="RVHCVEW"/>
<organism evidence="4 5">
    <name type="scientific">Scytalidium lignicola</name>
    <name type="common">Hyphomycete</name>
    <dbReference type="NCBI Taxonomy" id="5539"/>
    <lineage>
        <taxon>Eukaryota</taxon>
        <taxon>Fungi</taxon>
        <taxon>Dikarya</taxon>
        <taxon>Ascomycota</taxon>
        <taxon>Pezizomycotina</taxon>
        <taxon>Leotiomycetes</taxon>
        <taxon>Leotiomycetes incertae sedis</taxon>
        <taxon>Scytalidium</taxon>
    </lineage>
</organism>
<feature type="non-terminal residue" evidence="4">
    <location>
        <position position="758"/>
    </location>
</feature>
<feature type="region of interest" description="Disordered" evidence="2">
    <location>
        <begin position="417"/>
        <end position="438"/>
    </location>
</feature>
<dbReference type="Proteomes" id="UP000258309">
    <property type="component" value="Unassembled WGS sequence"/>
</dbReference>
<gene>
    <name evidence="4" type="ORF">B7463_g5227</name>
</gene>